<dbReference type="OrthoDB" id="2546325at2759"/>
<dbReference type="InterPro" id="IPR011990">
    <property type="entry name" value="TPR-like_helical_dom_sf"/>
</dbReference>
<dbReference type="InterPro" id="IPR054471">
    <property type="entry name" value="GPIID_WHD"/>
</dbReference>
<dbReference type="Gene3D" id="3.40.50.300">
    <property type="entry name" value="P-loop containing nucleotide triphosphate hydrolases"/>
    <property type="match status" value="1"/>
</dbReference>
<evidence type="ECO:0008006" key="6">
    <source>
        <dbReference type="Google" id="ProtNLM"/>
    </source>
</evidence>
<dbReference type="InterPro" id="IPR056884">
    <property type="entry name" value="NPHP3-like_N"/>
</dbReference>
<evidence type="ECO:0000256" key="1">
    <source>
        <dbReference type="ARBA" id="ARBA00022737"/>
    </source>
</evidence>
<protein>
    <recommendedName>
        <fullName evidence="6">AAA+ ATPase domain-containing protein</fullName>
    </recommendedName>
</protein>
<dbReference type="PANTHER" id="PTHR10039">
    <property type="entry name" value="AMELOGENIN"/>
    <property type="match status" value="1"/>
</dbReference>
<evidence type="ECO:0000313" key="5">
    <source>
        <dbReference type="Proteomes" id="UP001140560"/>
    </source>
</evidence>
<dbReference type="SUPFAM" id="SSF52540">
    <property type="entry name" value="P-loop containing nucleoside triphosphate hydrolases"/>
    <property type="match status" value="1"/>
</dbReference>
<accession>A0A9W8Y9H9</accession>
<dbReference type="Pfam" id="PF22939">
    <property type="entry name" value="WHD_GPIID"/>
    <property type="match status" value="1"/>
</dbReference>
<keyword evidence="5" id="KW-1185">Reference proteome</keyword>
<evidence type="ECO:0000259" key="3">
    <source>
        <dbReference type="Pfam" id="PF24883"/>
    </source>
</evidence>
<sequence length="2028" mass="233637">MAPIPLDFAPTPNGIAKGPEVSIAELGPLSPTLEPFQSLQLPKLGANGALSKLTMSTRPNFGRSTSVAFEGRGTVHDFLKFLQNERFKHMPHDGSSWDRILKWADNIGGVVLLSLGVLSEFMLNSENATRLICDSCTALIQLGPGHIKTLLKVFSQFHKIAVSLSVFIRQSHLIKSNSDVRRELAHAFQDFAHLTRDARIFCHARSRGVALISSTELDLFMAAGSAAFYCHLESVSISSWTSSKNCSHFNVREVRNFLSPQDSVIKRILSNQLYSESRRAEFTCEWFAGSLRKFMRNGKKVMLVSGPACSGKTVLARYIHEKLQTENVDDEPYDMITYSVDTNVKYTTSSLNMIKALLLQLLDRKVGNHNLLSHINEAMEHAQGGCPASEVEAALWKAFESCLDDRKLLVLIDGLDHLSGPRVGNPPALEKLNAITRAKRNVKAILLSRPVSDAALKHCQEHVALDTVQEASRDIKHFIEDFVHHRPGLHHLNESERHEIVQKYAIASSGSFLLAGLLLRHAEGAKSAADILKALKSHNSLDEALDRQIGSLDAKRTDTKHVLSWISAAERPLALTEIKALLEVDLDGCAYRPFSGDVEQTLRQLCGSLIVVRDGLVSFRHPSIRERLASKSGSRLVIDPKEAHRELTIRSMAYVKIHLQRDDVEPLADICHGHEIATSFSKYDLFEYATRYWISHFRSSSMYDNATGKFNLPPQFKNVFSNATRLALFEGSCIAHQYIACEAEKLQNLAYHIRKTLFGEHSPAVLQSLILELRVGRKFKNATTLCEFAFEAWSMSRHICSTTVIQSLAESFMQYSLDLKISEHSVICAHKVEILKYLIEVHKHSHTEDREIHYLRILAELHVETGHIEEAVVIYRQLYRLRLKGCGHLHEETHSLFELLITYLRQLSFHDEALELYVEYHEHCEQTLVITDERRIRSTLTMIDIYEERKEIFKAEQVLVRFWKHVSVTSATTRITELKIDFALKYSKFLFRYSRKEESEVILRGVYTEIQSYSYEARFSSTMIKRVEKIAKYFSKLEVFSMSRSIYQSLYEHYESHEQRTSTECITIVRTLAETITKSITHSKTVTKSETTTKTSETTVISKEEKTLTEIFESCMESTEITSTTISVCQALCSSYMYEERYEEACEIYSRVIKKVWASIETTTVIDLTEITESFTEEIFELAFSLAVCHFKMLRVEIAETIYFNLFRLLICTRYIENKHFLLAKIKIVLEFFKTIYKYERVIEIYRELFIWMPICFGKTHSETILVLIEFARICFRMSLYEEAATACFYVYSCFHIAHGCLHIQGFEAAYLLSQIYEIQCKWELAYEVYGYLWRTFVRFGVEYQLDIKIIEKIYHCYMFVLEHHHHAEYSVLLQISKEYYESCKHFYSHHHEVTIKATLEYAHHCEHFEEHRETSVQLYQQVIKYCKETKTEFSKKTLRTCNTRVAKIYASTTKEITKAVEIYKEQYFEMCKTERTSTETMTALHSLVSTYKKQETKESISTATTTLKSSVMEIFQHEHRSEKLIESARSIAQIYKECKFVEQAESLVSEMRSKVVEEIRTSVSSSTKVEQKSYVFLASFQEAISESSSFTSVMSELREEVLMYESYFKATKKTTDYRSMIKSGCSLYFHLEKKTSRCFEFVKLEKELTQYFCKYLNFSRSVNEGVMHFFFQLYLKQINKTHYEHEFVKQATETVLKFTKTAKFAEAYDLVLLIDKFIHLHGGFRSEFYIRTGFNLARYLVGVGTNKCGDAKLYSSMLDLSRVILQEALEGLDKIDIELSELQQLLADLVTMMSEQKKYQDLERILQTLWKTRTIRANISSSPLVLYIGRSLIQTLACLSKFTDAIHLCHHIRYNLEYIRGALDRSTLSFTLLLSELYSAQHCHRDALDLSENILCRLGEGQTAPGLDAVRVAHTHTELLRFAYKRHGKFDKSPQHYYDVFAALDERFDGDKGWKEKRPQLEKWTPGGVKDGEVSFGCWKAPEKFEWEGGAAVAEESVGERTWREELVKRRASGNLWARANGVEAEQ</sequence>
<name>A0A9W8Y9H9_9PLEO</name>
<dbReference type="Proteomes" id="UP001140560">
    <property type="component" value="Unassembled WGS sequence"/>
</dbReference>
<feature type="domain" description="Nephrocystin 3-like N-terminal" evidence="3">
    <location>
        <begin position="283"/>
        <end position="449"/>
    </location>
</feature>
<gene>
    <name evidence="4" type="ORF">N0V83_004459</name>
</gene>
<evidence type="ECO:0000313" key="4">
    <source>
        <dbReference type="EMBL" id="KAJ4371242.1"/>
    </source>
</evidence>
<dbReference type="PANTHER" id="PTHR10039:SF11">
    <property type="entry name" value="NACHT DOMAIN PROTEIN (AFU_ORTHOLOGUE AFUA_1G01490)"/>
    <property type="match status" value="1"/>
</dbReference>
<organism evidence="4 5">
    <name type="scientific">Neocucurbitaria cava</name>
    <dbReference type="NCBI Taxonomy" id="798079"/>
    <lineage>
        <taxon>Eukaryota</taxon>
        <taxon>Fungi</taxon>
        <taxon>Dikarya</taxon>
        <taxon>Ascomycota</taxon>
        <taxon>Pezizomycotina</taxon>
        <taxon>Dothideomycetes</taxon>
        <taxon>Pleosporomycetidae</taxon>
        <taxon>Pleosporales</taxon>
        <taxon>Pleosporineae</taxon>
        <taxon>Cucurbitariaceae</taxon>
        <taxon>Neocucurbitaria</taxon>
    </lineage>
</organism>
<dbReference type="InterPro" id="IPR027417">
    <property type="entry name" value="P-loop_NTPase"/>
</dbReference>
<dbReference type="Pfam" id="PF24883">
    <property type="entry name" value="NPHP3_N"/>
    <property type="match status" value="1"/>
</dbReference>
<evidence type="ECO:0000259" key="2">
    <source>
        <dbReference type="Pfam" id="PF22939"/>
    </source>
</evidence>
<proteinExistence type="predicted"/>
<dbReference type="Gene3D" id="1.25.40.10">
    <property type="entry name" value="Tetratricopeptide repeat domain"/>
    <property type="match status" value="1"/>
</dbReference>
<reference evidence="4" key="1">
    <citation type="submission" date="2022-10" db="EMBL/GenBank/DDBJ databases">
        <title>Tapping the CABI collections for fungal endophytes: first genome assemblies for Collariella, Neodidymelliopsis, Ascochyta clinopodiicola, Didymella pomorum, Didymosphaeria variabile, Neocosmospora piperis and Neocucurbitaria cava.</title>
        <authorList>
            <person name="Hill R."/>
        </authorList>
    </citation>
    <scope>NUCLEOTIDE SEQUENCE</scope>
    <source>
        <strain evidence="4">IMI 356814</strain>
    </source>
</reference>
<comment type="caution">
    <text evidence="4">The sequence shown here is derived from an EMBL/GenBank/DDBJ whole genome shotgun (WGS) entry which is preliminary data.</text>
</comment>
<keyword evidence="1" id="KW-0677">Repeat</keyword>
<feature type="domain" description="GPI inositol-deacylase winged helix" evidence="2">
    <location>
        <begin position="556"/>
        <end position="631"/>
    </location>
</feature>
<dbReference type="EMBL" id="JAPEUY010000007">
    <property type="protein sequence ID" value="KAJ4371242.1"/>
    <property type="molecule type" value="Genomic_DNA"/>
</dbReference>